<keyword evidence="2" id="KW-1185">Reference proteome</keyword>
<gene>
    <name evidence="1" type="ORF">C2G38_2179948</name>
</gene>
<comment type="caution">
    <text evidence="1">The sequence shown here is derived from an EMBL/GenBank/DDBJ whole genome shotgun (WGS) entry which is preliminary data.</text>
</comment>
<dbReference type="EMBL" id="QKWP01000432">
    <property type="protein sequence ID" value="RIB20171.1"/>
    <property type="molecule type" value="Genomic_DNA"/>
</dbReference>
<dbReference type="Proteomes" id="UP000266673">
    <property type="component" value="Unassembled WGS sequence"/>
</dbReference>
<protein>
    <submittedName>
        <fullName evidence="1">Uncharacterized protein</fullName>
    </submittedName>
</protein>
<organism evidence="1 2">
    <name type="scientific">Gigaspora rosea</name>
    <dbReference type="NCBI Taxonomy" id="44941"/>
    <lineage>
        <taxon>Eukaryota</taxon>
        <taxon>Fungi</taxon>
        <taxon>Fungi incertae sedis</taxon>
        <taxon>Mucoromycota</taxon>
        <taxon>Glomeromycotina</taxon>
        <taxon>Glomeromycetes</taxon>
        <taxon>Diversisporales</taxon>
        <taxon>Gigasporaceae</taxon>
        <taxon>Gigaspora</taxon>
    </lineage>
</organism>
<reference evidence="1 2" key="1">
    <citation type="submission" date="2018-06" db="EMBL/GenBank/DDBJ databases">
        <title>Comparative genomics reveals the genomic features of Rhizophagus irregularis, R. cerebriforme, R. diaphanum and Gigaspora rosea, and their symbiotic lifestyle signature.</title>
        <authorList>
            <person name="Morin E."/>
            <person name="San Clemente H."/>
            <person name="Chen E.C.H."/>
            <person name="De La Providencia I."/>
            <person name="Hainaut M."/>
            <person name="Kuo A."/>
            <person name="Kohler A."/>
            <person name="Murat C."/>
            <person name="Tang N."/>
            <person name="Roy S."/>
            <person name="Loubradou J."/>
            <person name="Henrissat B."/>
            <person name="Grigoriev I.V."/>
            <person name="Corradi N."/>
            <person name="Roux C."/>
            <person name="Martin F.M."/>
        </authorList>
    </citation>
    <scope>NUCLEOTIDE SEQUENCE [LARGE SCALE GENOMIC DNA]</scope>
    <source>
        <strain evidence="1 2">DAOM 194757</strain>
    </source>
</reference>
<name>A0A397VEC1_9GLOM</name>
<dbReference type="AlphaFoldDB" id="A0A397VEC1"/>
<proteinExistence type="predicted"/>
<evidence type="ECO:0000313" key="1">
    <source>
        <dbReference type="EMBL" id="RIB20171.1"/>
    </source>
</evidence>
<accession>A0A397VEC1</accession>
<sequence>MLQKNQDFIFQEIGKYFNYCEIESLNEQEENDISPLTEKEFNSFKKKTEKVTTKEIIAIEKYKKGVTLKINRLRGRLTRVSKYLNNYYGRKYLQIFDFRDRNKVSEKVNYLLTLEEIKQNAPTEYSKIQNNVYRYTVKDYFNIDQAYAATIDQLALSYPNY</sequence>
<evidence type="ECO:0000313" key="2">
    <source>
        <dbReference type="Proteomes" id="UP000266673"/>
    </source>
</evidence>